<evidence type="ECO:0000259" key="2">
    <source>
        <dbReference type="Pfam" id="PF00350"/>
    </source>
</evidence>
<evidence type="ECO:0000313" key="3">
    <source>
        <dbReference type="EMBL" id="KAF5828708.1"/>
    </source>
</evidence>
<dbReference type="PANTHER" id="PTHR11566">
    <property type="entry name" value="DYNAMIN"/>
    <property type="match status" value="1"/>
</dbReference>
<feature type="compositionally biased region" description="Basic and acidic residues" evidence="1">
    <location>
        <begin position="1"/>
        <end position="16"/>
    </location>
</feature>
<organism evidence="3 4">
    <name type="scientific">Dunaliella salina</name>
    <name type="common">Green alga</name>
    <name type="synonym">Protococcus salinus</name>
    <dbReference type="NCBI Taxonomy" id="3046"/>
    <lineage>
        <taxon>Eukaryota</taxon>
        <taxon>Viridiplantae</taxon>
        <taxon>Chlorophyta</taxon>
        <taxon>core chlorophytes</taxon>
        <taxon>Chlorophyceae</taxon>
        <taxon>CS clade</taxon>
        <taxon>Chlamydomonadales</taxon>
        <taxon>Dunaliellaceae</taxon>
        <taxon>Dunaliella</taxon>
    </lineage>
</organism>
<protein>
    <submittedName>
        <fullName evidence="3">Dynamin family-domain-containing protein</fullName>
    </submittedName>
</protein>
<feature type="domain" description="Dynamin N-terminal" evidence="2">
    <location>
        <begin position="66"/>
        <end position="174"/>
    </location>
</feature>
<dbReference type="EMBL" id="MU070257">
    <property type="protein sequence ID" value="KAF5828708.1"/>
    <property type="molecule type" value="Genomic_DNA"/>
</dbReference>
<feature type="region of interest" description="Disordered" evidence="1">
    <location>
        <begin position="1"/>
        <end position="26"/>
    </location>
</feature>
<dbReference type="Gene3D" id="3.40.50.300">
    <property type="entry name" value="P-loop containing nucleotide triphosphate hydrolases"/>
    <property type="match status" value="1"/>
</dbReference>
<name>A0ABQ7G276_DUNSA</name>
<evidence type="ECO:0000256" key="1">
    <source>
        <dbReference type="SAM" id="MobiDB-lite"/>
    </source>
</evidence>
<accession>A0ABQ7G276</accession>
<dbReference type="Pfam" id="PF00350">
    <property type="entry name" value="Dynamin_N"/>
    <property type="match status" value="1"/>
</dbReference>
<dbReference type="PANTHER" id="PTHR11566:SF173">
    <property type="entry name" value="DYNAMIN-RELATED PROTEIN 4C"/>
    <property type="match status" value="1"/>
</dbReference>
<comment type="caution">
    <text evidence="3">The sequence shown here is derived from an EMBL/GenBank/DDBJ whole genome shotgun (WGS) entry which is preliminary data.</text>
</comment>
<sequence>MSGDKGSPEGKPEEPAKSPGKRQSPLFGGGSIFTVLESSKFGEFRKAMLPIRCNSIRMEAFQMPRIVVVGGESTGKSSLLENITKCAVFPRDKDICTRMPIRMQLTNATDASDTTVEVQFGSLPAKRLQDSSQVLGAVQAAMDQLPKNSICETELVVRIREKGIPTFEFIDLPGKILIALGFNPKPVHLDLPQKQILISVHIHAFN</sequence>
<keyword evidence="4" id="KW-1185">Reference proteome</keyword>
<reference evidence="3" key="1">
    <citation type="submission" date="2017-08" db="EMBL/GenBank/DDBJ databases">
        <authorList>
            <person name="Polle J.E."/>
            <person name="Barry K."/>
            <person name="Cushman J."/>
            <person name="Schmutz J."/>
            <person name="Tran D."/>
            <person name="Hathwaick L.T."/>
            <person name="Yim W.C."/>
            <person name="Jenkins J."/>
            <person name="Mckie-Krisberg Z.M."/>
            <person name="Prochnik S."/>
            <person name="Lindquist E."/>
            <person name="Dockter R.B."/>
            <person name="Adam C."/>
            <person name="Molina H."/>
            <person name="Bunkerborg J."/>
            <person name="Jin E."/>
            <person name="Buchheim M."/>
            <person name="Magnuson J."/>
        </authorList>
    </citation>
    <scope>NUCLEOTIDE SEQUENCE</scope>
    <source>
        <strain evidence="3">CCAP 19/18</strain>
    </source>
</reference>
<dbReference type="Proteomes" id="UP000815325">
    <property type="component" value="Unassembled WGS sequence"/>
</dbReference>
<dbReference type="PRINTS" id="PR00195">
    <property type="entry name" value="DYNAMIN"/>
</dbReference>
<gene>
    <name evidence="3" type="ORF">DUNSADRAFT_17192</name>
</gene>
<dbReference type="InterPro" id="IPR022812">
    <property type="entry name" value="Dynamin"/>
</dbReference>
<evidence type="ECO:0000313" key="4">
    <source>
        <dbReference type="Proteomes" id="UP000815325"/>
    </source>
</evidence>
<dbReference type="SUPFAM" id="SSF52540">
    <property type="entry name" value="P-loop containing nucleoside triphosphate hydrolases"/>
    <property type="match status" value="1"/>
</dbReference>
<proteinExistence type="predicted"/>
<dbReference type="InterPro" id="IPR045063">
    <property type="entry name" value="Dynamin_N"/>
</dbReference>
<dbReference type="InterPro" id="IPR027417">
    <property type="entry name" value="P-loop_NTPase"/>
</dbReference>